<name>A0A9Q3ISL8_9BASI</name>
<evidence type="ECO:0000313" key="1">
    <source>
        <dbReference type="EMBL" id="MBW0549189.1"/>
    </source>
</evidence>
<dbReference type="OrthoDB" id="2507294at2759"/>
<organism evidence="1 2">
    <name type="scientific">Austropuccinia psidii MF-1</name>
    <dbReference type="NCBI Taxonomy" id="1389203"/>
    <lineage>
        <taxon>Eukaryota</taxon>
        <taxon>Fungi</taxon>
        <taxon>Dikarya</taxon>
        <taxon>Basidiomycota</taxon>
        <taxon>Pucciniomycotina</taxon>
        <taxon>Pucciniomycetes</taxon>
        <taxon>Pucciniales</taxon>
        <taxon>Sphaerophragmiaceae</taxon>
        <taxon>Austropuccinia</taxon>
    </lineage>
</organism>
<dbReference type="AlphaFoldDB" id="A0A9Q3ISL8"/>
<dbReference type="EMBL" id="AVOT02054482">
    <property type="protein sequence ID" value="MBW0549189.1"/>
    <property type="molecule type" value="Genomic_DNA"/>
</dbReference>
<gene>
    <name evidence="1" type="ORF">O181_088904</name>
</gene>
<dbReference type="Proteomes" id="UP000765509">
    <property type="component" value="Unassembled WGS sequence"/>
</dbReference>
<comment type="caution">
    <text evidence="1">The sequence shown here is derived from an EMBL/GenBank/DDBJ whole genome shotgun (WGS) entry which is preliminary data.</text>
</comment>
<accession>A0A9Q3ISL8</accession>
<proteinExistence type="predicted"/>
<protein>
    <submittedName>
        <fullName evidence="1">Uncharacterized protein</fullName>
    </submittedName>
</protein>
<sequence>MQIIDYIDGFFIDLPSIQDYWITSSLNTAFKGHASIWYTEMKEIHGRRNWQWWESQITQKYINDTWIWQKTISFENDKYYLYKDPYEWCLRHSKTLKAIEPQINIQLQNQKLLTQMPGELEHAVKFRCNQSCPLDDISNTFQDLRKITNIVEYSQYKSSDFREKQAFRVEFKEKLREIVAEVTKKNNSCHEYGSTDNYANNCPMEKNKVYTVEKVTEE</sequence>
<evidence type="ECO:0000313" key="2">
    <source>
        <dbReference type="Proteomes" id="UP000765509"/>
    </source>
</evidence>
<reference evidence="1" key="1">
    <citation type="submission" date="2021-03" db="EMBL/GenBank/DDBJ databases">
        <title>Draft genome sequence of rust myrtle Austropuccinia psidii MF-1, a brazilian biotype.</title>
        <authorList>
            <person name="Quecine M.C."/>
            <person name="Pachon D.M.R."/>
            <person name="Bonatelli M.L."/>
            <person name="Correr F.H."/>
            <person name="Franceschini L.M."/>
            <person name="Leite T.F."/>
            <person name="Margarido G.R.A."/>
            <person name="Almeida C.A."/>
            <person name="Ferrarezi J.A."/>
            <person name="Labate C.A."/>
        </authorList>
    </citation>
    <scope>NUCLEOTIDE SEQUENCE</scope>
    <source>
        <strain evidence="1">MF-1</strain>
    </source>
</reference>
<keyword evidence="2" id="KW-1185">Reference proteome</keyword>